<evidence type="ECO:0000256" key="1">
    <source>
        <dbReference type="SAM" id="Phobius"/>
    </source>
</evidence>
<keyword evidence="1" id="KW-1133">Transmembrane helix</keyword>
<gene>
    <name evidence="2" type="ORF">B0T16DRAFT_173384</name>
</gene>
<protein>
    <submittedName>
        <fullName evidence="2">Uncharacterized protein</fullName>
    </submittedName>
</protein>
<dbReference type="Proteomes" id="UP001174936">
    <property type="component" value="Unassembled WGS sequence"/>
</dbReference>
<dbReference type="EMBL" id="JAULSV010000004">
    <property type="protein sequence ID" value="KAK0647184.1"/>
    <property type="molecule type" value="Genomic_DNA"/>
</dbReference>
<evidence type="ECO:0000313" key="3">
    <source>
        <dbReference type="Proteomes" id="UP001174936"/>
    </source>
</evidence>
<keyword evidence="1" id="KW-0472">Membrane</keyword>
<dbReference type="AlphaFoldDB" id="A0AA39Y7J8"/>
<organism evidence="2 3">
    <name type="scientific">Cercophora newfieldiana</name>
    <dbReference type="NCBI Taxonomy" id="92897"/>
    <lineage>
        <taxon>Eukaryota</taxon>
        <taxon>Fungi</taxon>
        <taxon>Dikarya</taxon>
        <taxon>Ascomycota</taxon>
        <taxon>Pezizomycotina</taxon>
        <taxon>Sordariomycetes</taxon>
        <taxon>Sordariomycetidae</taxon>
        <taxon>Sordariales</taxon>
        <taxon>Lasiosphaeriaceae</taxon>
        <taxon>Cercophora</taxon>
    </lineage>
</organism>
<accession>A0AA39Y7J8</accession>
<sequence length="249" mass="27348">MSNPESPRPPAARCCCACCRRADRSATPTMVDATHLLHPFLRPGLARPQSLPLLPHALAFNRLGQTDRESKWLAEWADACDGTTIVIVYYLLCQTWEGTRMGSSGYGRHLLFSIAVLFYCVLMFWIPTVVSLAASHHIFTFYLFLCPTSISSLTCPIRALALSHHPFPHQSKHMPPISCGLAFGEIKAKALRFFISFSWGGVGGLHKKTHARAHASIFGTELSCITISSCRELAFLDTRAGGGTSTHDS</sequence>
<keyword evidence="1" id="KW-0812">Transmembrane</keyword>
<keyword evidence="3" id="KW-1185">Reference proteome</keyword>
<proteinExistence type="predicted"/>
<feature type="transmembrane region" description="Helical" evidence="1">
    <location>
        <begin position="110"/>
        <end position="133"/>
    </location>
</feature>
<name>A0AA39Y7J8_9PEZI</name>
<comment type="caution">
    <text evidence="2">The sequence shown here is derived from an EMBL/GenBank/DDBJ whole genome shotgun (WGS) entry which is preliminary data.</text>
</comment>
<reference evidence="2" key="1">
    <citation type="submission" date="2023-06" db="EMBL/GenBank/DDBJ databases">
        <title>Genome-scale phylogeny and comparative genomics of the fungal order Sordariales.</title>
        <authorList>
            <consortium name="Lawrence Berkeley National Laboratory"/>
            <person name="Hensen N."/>
            <person name="Bonometti L."/>
            <person name="Westerberg I."/>
            <person name="Brannstrom I.O."/>
            <person name="Guillou S."/>
            <person name="Cros-Aarteil S."/>
            <person name="Calhoun S."/>
            <person name="Haridas S."/>
            <person name="Kuo A."/>
            <person name="Mondo S."/>
            <person name="Pangilinan J."/>
            <person name="Riley R."/>
            <person name="Labutti K."/>
            <person name="Andreopoulos B."/>
            <person name="Lipzen A."/>
            <person name="Chen C."/>
            <person name="Yanf M."/>
            <person name="Daum C."/>
            <person name="Ng V."/>
            <person name="Clum A."/>
            <person name="Steindorff A."/>
            <person name="Ohm R."/>
            <person name="Martin F."/>
            <person name="Silar P."/>
            <person name="Natvig D."/>
            <person name="Lalanne C."/>
            <person name="Gautier V."/>
            <person name="Ament-Velasquez S.L."/>
            <person name="Kruys A."/>
            <person name="Hutchinson M.I."/>
            <person name="Powell A.J."/>
            <person name="Barry K."/>
            <person name="Miller A.N."/>
            <person name="Grigoriev I.V."/>
            <person name="Debuchy R."/>
            <person name="Gladieux P."/>
            <person name="Thoren M.H."/>
            <person name="Johannesson H."/>
        </authorList>
    </citation>
    <scope>NUCLEOTIDE SEQUENCE</scope>
    <source>
        <strain evidence="2">SMH2532-1</strain>
    </source>
</reference>
<evidence type="ECO:0000313" key="2">
    <source>
        <dbReference type="EMBL" id="KAK0647184.1"/>
    </source>
</evidence>